<dbReference type="Proteomes" id="UP000541154">
    <property type="component" value="Unassembled WGS sequence"/>
</dbReference>
<reference evidence="8 9" key="1">
    <citation type="submission" date="2019-04" db="EMBL/GenBank/DDBJ databases">
        <title>Aspergillus burnettii sp. nov., novel species from soil in southeast Queensland.</title>
        <authorList>
            <person name="Gilchrist C.L.M."/>
            <person name="Pitt J.I."/>
            <person name="Lange L."/>
            <person name="Lacey H.J."/>
            <person name="Vuong D."/>
            <person name="Midgley D.J."/>
            <person name="Greenfield P."/>
            <person name="Bradbury M."/>
            <person name="Lacey E."/>
            <person name="Busk P.K."/>
            <person name="Pilgaard B."/>
            <person name="Chooi Y.H."/>
            <person name="Piggott A.M."/>
        </authorList>
    </citation>
    <scope>NUCLEOTIDE SEQUENCE [LARGE SCALE GENOMIC DNA]</scope>
    <source>
        <strain evidence="8 9">FRR 5400</strain>
    </source>
</reference>
<dbReference type="GO" id="GO:0000209">
    <property type="term" value="P:protein polyubiquitination"/>
    <property type="evidence" value="ECO:0007669"/>
    <property type="project" value="InterPro"/>
</dbReference>
<dbReference type="InterPro" id="IPR045072">
    <property type="entry name" value="MKRN-like"/>
</dbReference>
<organism evidence="8 9">
    <name type="scientific">Petromyces alliaceus</name>
    <name type="common">Aspergillus alliaceus</name>
    <dbReference type="NCBI Taxonomy" id="209559"/>
    <lineage>
        <taxon>Eukaryota</taxon>
        <taxon>Fungi</taxon>
        <taxon>Dikarya</taxon>
        <taxon>Ascomycota</taxon>
        <taxon>Pezizomycotina</taxon>
        <taxon>Eurotiomycetes</taxon>
        <taxon>Eurotiomycetidae</taxon>
        <taxon>Eurotiales</taxon>
        <taxon>Aspergillaceae</taxon>
        <taxon>Aspergillus</taxon>
        <taxon>Aspergillus subgen. Circumdati</taxon>
    </lineage>
</organism>
<dbReference type="PROSITE" id="PS50103">
    <property type="entry name" value="ZF_C3H1"/>
    <property type="match status" value="2"/>
</dbReference>
<keyword evidence="4 5" id="KW-0862">Zinc</keyword>
<protein>
    <recommendedName>
        <fullName evidence="7">C3H1-type domain-containing protein</fullName>
    </recommendedName>
</protein>
<evidence type="ECO:0000313" key="9">
    <source>
        <dbReference type="Proteomes" id="UP000541154"/>
    </source>
</evidence>
<feature type="compositionally biased region" description="Polar residues" evidence="6">
    <location>
        <begin position="590"/>
        <end position="606"/>
    </location>
</feature>
<dbReference type="EMBL" id="SPNV01000170">
    <property type="protein sequence ID" value="KAF5859306.1"/>
    <property type="molecule type" value="Genomic_DNA"/>
</dbReference>
<feature type="region of interest" description="Disordered" evidence="6">
    <location>
        <begin position="491"/>
        <end position="512"/>
    </location>
</feature>
<evidence type="ECO:0000259" key="7">
    <source>
        <dbReference type="PROSITE" id="PS50103"/>
    </source>
</evidence>
<dbReference type="PANTHER" id="PTHR11224:SF10">
    <property type="entry name" value="IP09428P-RELATED"/>
    <property type="match status" value="1"/>
</dbReference>
<accession>A0A8H6E4M4</accession>
<gene>
    <name evidence="8" type="ORF">ETB97_003111</name>
</gene>
<evidence type="ECO:0000313" key="8">
    <source>
        <dbReference type="EMBL" id="KAF5859306.1"/>
    </source>
</evidence>
<name>A0A8H6E4M4_PETAA</name>
<keyword evidence="2" id="KW-0677">Repeat</keyword>
<dbReference type="InterPro" id="IPR041367">
    <property type="entry name" value="Znf-CCCH_4"/>
</dbReference>
<evidence type="ECO:0000256" key="3">
    <source>
        <dbReference type="ARBA" id="ARBA00022771"/>
    </source>
</evidence>
<dbReference type="PANTHER" id="PTHR11224">
    <property type="entry name" value="MAKORIN-RELATED"/>
    <property type="match status" value="1"/>
</dbReference>
<evidence type="ECO:0000256" key="1">
    <source>
        <dbReference type="ARBA" id="ARBA00022723"/>
    </source>
</evidence>
<dbReference type="SUPFAM" id="SSF90229">
    <property type="entry name" value="CCCH zinc finger"/>
    <property type="match status" value="1"/>
</dbReference>
<dbReference type="Pfam" id="PF18044">
    <property type="entry name" value="zf-CCCH_4"/>
    <property type="match status" value="1"/>
</dbReference>
<evidence type="ECO:0000256" key="4">
    <source>
        <dbReference type="ARBA" id="ARBA00022833"/>
    </source>
</evidence>
<evidence type="ECO:0000256" key="6">
    <source>
        <dbReference type="SAM" id="MobiDB-lite"/>
    </source>
</evidence>
<dbReference type="InterPro" id="IPR036855">
    <property type="entry name" value="Znf_CCCH_sf"/>
</dbReference>
<feature type="region of interest" description="Disordered" evidence="6">
    <location>
        <begin position="578"/>
        <end position="760"/>
    </location>
</feature>
<dbReference type="InterPro" id="IPR000571">
    <property type="entry name" value="Znf_CCCH"/>
</dbReference>
<feature type="zinc finger region" description="C3H1-type" evidence="5">
    <location>
        <begin position="263"/>
        <end position="290"/>
    </location>
</feature>
<dbReference type="Gene3D" id="4.10.1000.10">
    <property type="entry name" value="Zinc finger, CCCH-type"/>
    <property type="match status" value="1"/>
</dbReference>
<feature type="domain" description="C3H1-type" evidence="7">
    <location>
        <begin position="263"/>
        <end position="290"/>
    </location>
</feature>
<evidence type="ECO:0000256" key="2">
    <source>
        <dbReference type="ARBA" id="ARBA00022737"/>
    </source>
</evidence>
<dbReference type="GO" id="GO:0008270">
    <property type="term" value="F:zinc ion binding"/>
    <property type="evidence" value="ECO:0007669"/>
    <property type="project" value="UniProtKB-KW"/>
</dbReference>
<keyword evidence="1 5" id="KW-0479">Metal-binding</keyword>
<feature type="zinc finger region" description="C3H1-type" evidence="5">
    <location>
        <begin position="297"/>
        <end position="319"/>
    </location>
</feature>
<proteinExistence type="predicted"/>
<keyword evidence="3 5" id="KW-0863">Zinc-finger</keyword>
<keyword evidence="9" id="KW-1185">Reference proteome</keyword>
<sequence>MRQAGLNEKMPSSAQAANDGLSLILDYLRKQVVYHALQKVSNEATLETVILLEDKTQQLQEQLTGLKAYAKATRAELTTLCTTPLTSDIRQNINHLKQEKETAIANLAQTRRTNAVHVEKEDQTETEREWKHWQKRVNVRRRICHDLWRRCLSVVAEGMSQEEFWVFQSLIDHSHPNCSRKDGAGILMALLLVTYFSIMDIADANIYNMIVTDSAKYSHYVGTRGEMKNRAPLPVPSGTLQNGHSRNLSGFDMAARSPPNQSNTKHVPCKFFRQGACQAGPACPFLHSTDAAIDYAPCKYFTKGNCKFGAKCALAHILPDGRRVNRPNPGMGMGGSHLNLGGRVNPQAYVNQDSALTNSVLSQQRMNGHETRYGPQVQSQEDYATLHSPQQPYDVIPTIDAGLASDAGSKYGSPVDDIRFPMSPNHRHLTALDAPLPASFDSQGISHAARYGPVAASMPSKFGLELSPPAQRTGAPPDALRSLRDTAYGSDLRKPSSFMGSSPPAIPEDGPGPRFLHSQRSVKPRMLSASVPRLTALDDWDDSNFPMEEDYLPINLHDDVLTPQERLRRLSRTDYELSSSHRDLSGLGMTGTSLSKVGSPLASSPSRFGALFAKQRQKKEEDAHGTSLPQVGSPLRESSLNFGTSPSLGPIGSRQTSGDVSPFVSTPSRQQPTSMISQQLSGMSLHPGAARHSSVGASSRLDRSVSSPVSTSRIDEEQGDLVFSMEEEENNKRNSASWSTSKADSHDDDSTPTSNPEFQP</sequence>
<evidence type="ECO:0000256" key="5">
    <source>
        <dbReference type="PROSITE-ProRule" id="PRU00723"/>
    </source>
</evidence>
<feature type="compositionally biased region" description="Polar residues" evidence="6">
    <location>
        <begin position="751"/>
        <end position="760"/>
    </location>
</feature>
<comment type="caution">
    <text evidence="8">The sequence shown here is derived from an EMBL/GenBank/DDBJ whole genome shotgun (WGS) entry which is preliminary data.</text>
</comment>
<dbReference type="SMART" id="SM00356">
    <property type="entry name" value="ZnF_C3H1"/>
    <property type="match status" value="2"/>
</dbReference>
<dbReference type="AlphaFoldDB" id="A0A8H6E4M4"/>
<feature type="compositionally biased region" description="Polar residues" evidence="6">
    <location>
        <begin position="636"/>
        <end position="682"/>
    </location>
</feature>
<dbReference type="GO" id="GO:0061630">
    <property type="term" value="F:ubiquitin protein ligase activity"/>
    <property type="evidence" value="ECO:0007669"/>
    <property type="project" value="InterPro"/>
</dbReference>
<feature type="compositionally biased region" description="Polar residues" evidence="6">
    <location>
        <begin position="733"/>
        <end position="742"/>
    </location>
</feature>
<feature type="domain" description="C3H1-type" evidence="7">
    <location>
        <begin position="297"/>
        <end position="319"/>
    </location>
</feature>
<dbReference type="Pfam" id="PF00642">
    <property type="entry name" value="zf-CCCH"/>
    <property type="match status" value="1"/>
</dbReference>